<evidence type="ECO:0000313" key="2">
    <source>
        <dbReference type="EMBL" id="GGF28805.1"/>
    </source>
</evidence>
<accession>A0ABQ1UWN3</accession>
<dbReference type="Proteomes" id="UP000632273">
    <property type="component" value="Unassembled WGS sequence"/>
</dbReference>
<sequence>MITDLFSHKIHASSADWPEKLVTLVSIFSEFDGQPYNRAAIEARLQQISPRTGMGYERDESKFRDEISAYPSYLGIYRLEIQQGRWYFYLNETAKQLLLSEEPDVAAFMRLQLSLFQLPNGKGGVYSDPAGFHIQANARDSALALIRGGVQVAPLRVICKALIADAELRRVDLAQAAITVDELAALVNHRPIYTAVSPLQTVVTDALQRVRSGSINVPAIFENRFHILDHLELFTRSSSGRVTTIALRRAVDALDKSDLTDKIRTIASLEVGFSSFAAVQGATDLANLIKSGEWGRYFDGLTTLDPEAVKILTKEWQPERVSVSQLPAAPPVLPSTPASQLELLLPPPAAPQEASRQGEASPRTYPFKQRSIGAPSGSSSARPSTAADPEVTRIKRQRRNLAHQLILKQLEDHLESLGAEPKETEHIDSFAKIPTNGPFLFEVKSGGENLLDQIRKAVSQLYEYKFRYQDEIAESDAITLCLVLPGRPDGIPWLEDYLCADRNIAVCWFEEDGRLGYFEKYQAQVQHLLAG</sequence>
<dbReference type="RefSeq" id="WP_188816425.1">
    <property type="nucleotide sequence ID" value="NZ_BMHT01000019.1"/>
</dbReference>
<feature type="compositionally biased region" description="Low complexity" evidence="1">
    <location>
        <begin position="370"/>
        <end position="384"/>
    </location>
</feature>
<name>A0ABQ1UWN3_9BACT</name>
<evidence type="ECO:0008006" key="4">
    <source>
        <dbReference type="Google" id="ProtNLM"/>
    </source>
</evidence>
<protein>
    <recommendedName>
        <fullName evidence="4">Restriction endonuclease</fullName>
    </recommendedName>
</protein>
<evidence type="ECO:0000256" key="1">
    <source>
        <dbReference type="SAM" id="MobiDB-lite"/>
    </source>
</evidence>
<proteinExistence type="predicted"/>
<gene>
    <name evidence="2" type="ORF">GCM10011383_45660</name>
</gene>
<evidence type="ECO:0000313" key="3">
    <source>
        <dbReference type="Proteomes" id="UP000632273"/>
    </source>
</evidence>
<dbReference type="EMBL" id="BMHT01000019">
    <property type="protein sequence ID" value="GGF28805.1"/>
    <property type="molecule type" value="Genomic_DNA"/>
</dbReference>
<organism evidence="2 3">
    <name type="scientific">Hymenobacter cavernae</name>
    <dbReference type="NCBI Taxonomy" id="2044852"/>
    <lineage>
        <taxon>Bacteria</taxon>
        <taxon>Pseudomonadati</taxon>
        <taxon>Bacteroidota</taxon>
        <taxon>Cytophagia</taxon>
        <taxon>Cytophagales</taxon>
        <taxon>Hymenobacteraceae</taxon>
        <taxon>Hymenobacter</taxon>
    </lineage>
</organism>
<keyword evidence="3" id="KW-1185">Reference proteome</keyword>
<reference evidence="3" key="1">
    <citation type="journal article" date="2019" name="Int. J. Syst. Evol. Microbiol.">
        <title>The Global Catalogue of Microorganisms (GCM) 10K type strain sequencing project: providing services to taxonomists for standard genome sequencing and annotation.</title>
        <authorList>
            <consortium name="The Broad Institute Genomics Platform"/>
            <consortium name="The Broad Institute Genome Sequencing Center for Infectious Disease"/>
            <person name="Wu L."/>
            <person name="Ma J."/>
        </authorList>
    </citation>
    <scope>NUCLEOTIDE SEQUENCE [LARGE SCALE GENOMIC DNA]</scope>
    <source>
        <strain evidence="3">CGMCC 1.15197</strain>
    </source>
</reference>
<comment type="caution">
    <text evidence="2">The sequence shown here is derived from an EMBL/GenBank/DDBJ whole genome shotgun (WGS) entry which is preliminary data.</text>
</comment>
<feature type="region of interest" description="Disordered" evidence="1">
    <location>
        <begin position="349"/>
        <end position="393"/>
    </location>
</feature>